<evidence type="ECO:0000256" key="5">
    <source>
        <dbReference type="ARBA" id="ARBA00048539"/>
    </source>
</evidence>
<reference evidence="8 9" key="1">
    <citation type="submission" date="2020-03" db="EMBL/GenBank/DDBJ databases">
        <title>Genomic Encyclopedia of Type Strains, Phase IV (KMG-IV): sequencing the most valuable type-strain genomes for metagenomic binning, comparative biology and taxonomic classification.</title>
        <authorList>
            <person name="Goeker M."/>
        </authorList>
    </citation>
    <scope>NUCLEOTIDE SEQUENCE [LARGE SCALE GENOMIC DNA]</scope>
    <source>
        <strain evidence="8 9">DSM 4733</strain>
    </source>
</reference>
<comment type="catalytic activity">
    <reaction evidence="5 6">
        <text>cytidine(34) in tRNA(Ile2) + L-lysine + ATP = lysidine(34) in tRNA(Ile2) + AMP + diphosphate + H(+)</text>
        <dbReference type="Rhea" id="RHEA:43744"/>
        <dbReference type="Rhea" id="RHEA-COMP:10625"/>
        <dbReference type="Rhea" id="RHEA-COMP:10670"/>
        <dbReference type="ChEBI" id="CHEBI:15378"/>
        <dbReference type="ChEBI" id="CHEBI:30616"/>
        <dbReference type="ChEBI" id="CHEBI:32551"/>
        <dbReference type="ChEBI" id="CHEBI:33019"/>
        <dbReference type="ChEBI" id="CHEBI:82748"/>
        <dbReference type="ChEBI" id="CHEBI:83665"/>
        <dbReference type="ChEBI" id="CHEBI:456215"/>
        <dbReference type="EC" id="6.3.4.19"/>
    </reaction>
</comment>
<evidence type="ECO:0000256" key="4">
    <source>
        <dbReference type="ARBA" id="ARBA00022840"/>
    </source>
</evidence>
<keyword evidence="3 6" id="KW-0547">Nucleotide-binding</keyword>
<evidence type="ECO:0000256" key="2">
    <source>
        <dbReference type="ARBA" id="ARBA00022694"/>
    </source>
</evidence>
<dbReference type="Pfam" id="PF01171">
    <property type="entry name" value="ATP_bind_3"/>
    <property type="match status" value="1"/>
</dbReference>
<comment type="similarity">
    <text evidence="6">Belongs to the tRNA(Ile)-lysidine synthase family.</text>
</comment>
<feature type="binding site" evidence="6">
    <location>
        <begin position="43"/>
        <end position="48"/>
    </location>
    <ligand>
        <name>ATP</name>
        <dbReference type="ChEBI" id="CHEBI:30616"/>
    </ligand>
</feature>
<proteinExistence type="inferred from homology"/>
<dbReference type="InterPro" id="IPR014729">
    <property type="entry name" value="Rossmann-like_a/b/a_fold"/>
</dbReference>
<protein>
    <recommendedName>
        <fullName evidence="6">tRNA(Ile)-lysidine synthase</fullName>
        <ecNumber evidence="6">6.3.4.19</ecNumber>
    </recommendedName>
    <alternativeName>
        <fullName evidence="6">tRNA(Ile)-2-lysyl-cytidine synthase</fullName>
    </alternativeName>
    <alternativeName>
        <fullName evidence="6">tRNA(Ile)-lysidine synthetase</fullName>
    </alternativeName>
</protein>
<name>A0A7X5ZWN1_9SPHN</name>
<feature type="domain" description="tRNA(Ile)-lysidine/2-thiocytidine synthase N-terminal" evidence="7">
    <location>
        <begin position="38"/>
        <end position="211"/>
    </location>
</feature>
<dbReference type="InterPro" id="IPR012094">
    <property type="entry name" value="tRNA_Ile_lys_synt"/>
</dbReference>
<dbReference type="HAMAP" id="MF_01161">
    <property type="entry name" value="tRNA_Ile_lys_synt"/>
    <property type="match status" value="1"/>
</dbReference>
<dbReference type="GO" id="GO:0005524">
    <property type="term" value="F:ATP binding"/>
    <property type="evidence" value="ECO:0007669"/>
    <property type="project" value="UniProtKB-UniRule"/>
</dbReference>
<dbReference type="PANTHER" id="PTHR43033">
    <property type="entry name" value="TRNA(ILE)-LYSIDINE SYNTHASE-RELATED"/>
    <property type="match status" value="1"/>
</dbReference>
<keyword evidence="9" id="KW-1185">Reference proteome</keyword>
<dbReference type="EC" id="6.3.4.19" evidence="6"/>
<dbReference type="InterPro" id="IPR011063">
    <property type="entry name" value="TilS/TtcA_N"/>
</dbReference>
<comment type="caution">
    <text evidence="8">The sequence shown here is derived from an EMBL/GenBank/DDBJ whole genome shotgun (WGS) entry which is preliminary data.</text>
</comment>
<evidence type="ECO:0000256" key="3">
    <source>
        <dbReference type="ARBA" id="ARBA00022741"/>
    </source>
</evidence>
<dbReference type="AlphaFoldDB" id="A0A7X5ZWN1"/>
<keyword evidence="6" id="KW-0963">Cytoplasm</keyword>
<comment type="domain">
    <text evidence="6">The N-terminal region contains the highly conserved SGGXDS motif, predicted to be a P-loop motif involved in ATP binding.</text>
</comment>
<evidence type="ECO:0000313" key="8">
    <source>
        <dbReference type="EMBL" id="NIJ65593.1"/>
    </source>
</evidence>
<keyword evidence="2 6" id="KW-0819">tRNA processing</keyword>
<dbReference type="Proteomes" id="UP000564677">
    <property type="component" value="Unassembled WGS sequence"/>
</dbReference>
<dbReference type="EMBL" id="JAASQV010000002">
    <property type="protein sequence ID" value="NIJ65593.1"/>
    <property type="molecule type" value="Genomic_DNA"/>
</dbReference>
<evidence type="ECO:0000259" key="7">
    <source>
        <dbReference type="Pfam" id="PF01171"/>
    </source>
</evidence>
<comment type="subcellular location">
    <subcellularLocation>
        <location evidence="6">Cytoplasm</location>
    </subcellularLocation>
</comment>
<dbReference type="Gene3D" id="3.40.50.620">
    <property type="entry name" value="HUPs"/>
    <property type="match status" value="1"/>
</dbReference>
<dbReference type="CDD" id="cd01992">
    <property type="entry name" value="TilS_N"/>
    <property type="match status" value="1"/>
</dbReference>
<gene>
    <name evidence="6" type="primary">tilS</name>
    <name evidence="8" type="ORF">FHR20_002555</name>
</gene>
<keyword evidence="1 6" id="KW-0436">Ligase</keyword>
<accession>A0A7X5ZWN1</accession>
<evidence type="ECO:0000256" key="1">
    <source>
        <dbReference type="ARBA" id="ARBA00022598"/>
    </source>
</evidence>
<keyword evidence="4 6" id="KW-0067">ATP-binding</keyword>
<dbReference type="RefSeq" id="WP_167299963.1">
    <property type="nucleotide sequence ID" value="NZ_JAASQV010000002.1"/>
</dbReference>
<sequence>MQARSASDRPTLDRERVERFRRDCEALTGGAAGEGRHLAVAVSGGPDSLALLLLAHAAFPGAVIAATVDHGLRPEAADEAALVRRLCDRIEVPHETLAGSVPVAGNLQQGARALRYALLADWAAGRSAWLATAHQQDDVAETFLMRARRGAGVGGLAAMAAARPLGGVTLIRPLLHWTREELEVLVADAGIVPARDPSNADPRFDRARIRALLAEAGELPADRLAAAARNLRDAEDALAWVVDREWRARAVAEGGAVSLDPGGLPRELRRRLVERAVATVRAAHDLGPDWRETGLDPLLAALDAGGTGTIAEVIGKARAAIWHFALAPPRRSH</sequence>
<evidence type="ECO:0000313" key="9">
    <source>
        <dbReference type="Proteomes" id="UP000564677"/>
    </source>
</evidence>
<dbReference type="GO" id="GO:0032267">
    <property type="term" value="F:tRNA(Ile)-lysidine synthase activity"/>
    <property type="evidence" value="ECO:0007669"/>
    <property type="project" value="UniProtKB-EC"/>
</dbReference>
<organism evidence="8 9">
    <name type="scientific">Sphingomonas leidyi</name>
    <dbReference type="NCBI Taxonomy" id="68569"/>
    <lineage>
        <taxon>Bacteria</taxon>
        <taxon>Pseudomonadati</taxon>
        <taxon>Pseudomonadota</taxon>
        <taxon>Alphaproteobacteria</taxon>
        <taxon>Sphingomonadales</taxon>
        <taxon>Sphingomonadaceae</taxon>
        <taxon>Sphingomonas</taxon>
    </lineage>
</organism>
<dbReference type="GO" id="GO:0005737">
    <property type="term" value="C:cytoplasm"/>
    <property type="evidence" value="ECO:0007669"/>
    <property type="project" value="UniProtKB-SubCell"/>
</dbReference>
<dbReference type="SUPFAM" id="SSF52402">
    <property type="entry name" value="Adenine nucleotide alpha hydrolases-like"/>
    <property type="match status" value="1"/>
</dbReference>
<dbReference type="NCBIfam" id="TIGR02432">
    <property type="entry name" value="lysidine_TilS_N"/>
    <property type="match status" value="1"/>
</dbReference>
<dbReference type="PANTHER" id="PTHR43033:SF1">
    <property type="entry name" value="TRNA(ILE)-LYSIDINE SYNTHASE-RELATED"/>
    <property type="match status" value="1"/>
</dbReference>
<comment type="function">
    <text evidence="6">Ligates lysine onto the cytidine present at position 34 of the AUA codon-specific tRNA(Ile) that contains the anticodon CAU, in an ATP-dependent manner. Cytidine is converted to lysidine, thus changing the amino acid specificity of the tRNA from methionine to isoleucine.</text>
</comment>
<dbReference type="InterPro" id="IPR012795">
    <property type="entry name" value="tRNA_Ile_lys_synt_N"/>
</dbReference>
<evidence type="ECO:0000256" key="6">
    <source>
        <dbReference type="HAMAP-Rule" id="MF_01161"/>
    </source>
</evidence>
<dbReference type="GO" id="GO:0006400">
    <property type="term" value="P:tRNA modification"/>
    <property type="evidence" value="ECO:0007669"/>
    <property type="project" value="UniProtKB-UniRule"/>
</dbReference>